<feature type="transmembrane region" description="Helical" evidence="1">
    <location>
        <begin position="184"/>
        <end position="208"/>
    </location>
</feature>
<dbReference type="GeneID" id="91962932"/>
<reference evidence="2" key="1">
    <citation type="submission" date="2019-11" db="EMBL/GenBank/DDBJ databases">
        <authorList>
            <person name="Feng L."/>
        </authorList>
    </citation>
    <scope>NUCLEOTIDE SEQUENCE</scope>
    <source>
        <strain evidence="2">VrattiLFYP33</strain>
    </source>
</reference>
<feature type="transmembrane region" description="Helical" evidence="1">
    <location>
        <begin position="220"/>
        <end position="243"/>
    </location>
</feature>
<dbReference type="Pfam" id="PF11299">
    <property type="entry name" value="DUF3100"/>
    <property type="match status" value="1"/>
</dbReference>
<sequence length="262" mass="28336">MGLLKNWKIHLLCLLITLVAEGIGIQKFGIVVFLPLLYSLVIGLVISIPKLKIVTEEQMVAATDYLNISIMILMTKIGLGIGPNLHIIMNSGWALILQELGHFFGTIVLGLPIALLVGMRREAVGACYSIDREANVAIIIDRYGFHSPEGRGVMGMYICGTLFGAMWISVLAGMIAQLGWFHPIALAMGAGIGSASMMAAATGSIVAVHPEFEREIMAMAGAANLLTSVVGVYFSLFVSLPIMERLYGFCARVLRHDSEEVR</sequence>
<evidence type="ECO:0008006" key="3">
    <source>
        <dbReference type="Google" id="ProtNLM"/>
    </source>
</evidence>
<dbReference type="EMBL" id="CACRUX010000050">
    <property type="protein sequence ID" value="VYU10863.1"/>
    <property type="molecule type" value="Genomic_DNA"/>
</dbReference>
<organism evidence="2">
    <name type="scientific">Veillonella ratti</name>
    <dbReference type="NCBI Taxonomy" id="103892"/>
    <lineage>
        <taxon>Bacteria</taxon>
        <taxon>Bacillati</taxon>
        <taxon>Bacillota</taxon>
        <taxon>Negativicutes</taxon>
        <taxon>Veillonellales</taxon>
        <taxon>Veillonellaceae</taxon>
        <taxon>Veillonella</taxon>
    </lineage>
</organism>
<proteinExistence type="predicted"/>
<evidence type="ECO:0000313" key="2">
    <source>
        <dbReference type="EMBL" id="VYU10863.1"/>
    </source>
</evidence>
<feature type="transmembrane region" description="Helical" evidence="1">
    <location>
        <begin position="32"/>
        <end position="53"/>
    </location>
</feature>
<keyword evidence="1" id="KW-0472">Membrane</keyword>
<protein>
    <recommendedName>
        <fullName evidence="3">DUF3100 domain-containing protein</fullName>
    </recommendedName>
</protein>
<gene>
    <name evidence="2" type="ORF">VRLFYP33_00091</name>
</gene>
<keyword evidence="1" id="KW-0812">Transmembrane</keyword>
<dbReference type="RefSeq" id="WP_021842322.1">
    <property type="nucleotide sequence ID" value="NZ_CACRUX010000050.1"/>
</dbReference>
<accession>A0A6N3CCR2</accession>
<keyword evidence="1" id="KW-1133">Transmembrane helix</keyword>
<dbReference type="OrthoDB" id="5451070at2"/>
<feature type="transmembrane region" description="Helical" evidence="1">
    <location>
        <begin position="155"/>
        <end position="178"/>
    </location>
</feature>
<dbReference type="InterPro" id="IPR021450">
    <property type="entry name" value="DUF3100"/>
</dbReference>
<dbReference type="AlphaFoldDB" id="A0A6N3CCR2"/>
<name>A0A6N3CCR2_9FIRM</name>
<feature type="transmembrane region" description="Helical" evidence="1">
    <location>
        <begin position="100"/>
        <end position="119"/>
    </location>
</feature>
<feature type="transmembrane region" description="Helical" evidence="1">
    <location>
        <begin position="65"/>
        <end position="88"/>
    </location>
</feature>
<evidence type="ECO:0000256" key="1">
    <source>
        <dbReference type="SAM" id="Phobius"/>
    </source>
</evidence>